<protein>
    <recommendedName>
        <fullName evidence="4">LOB domain-containing protein</fullName>
    </recommendedName>
</protein>
<evidence type="ECO:0000313" key="6">
    <source>
        <dbReference type="Proteomes" id="UP001231189"/>
    </source>
</evidence>
<keyword evidence="2" id="KW-0175">Coiled coil</keyword>
<gene>
    <name evidence="5" type="ORF">QYE76_071015</name>
</gene>
<evidence type="ECO:0000313" key="5">
    <source>
        <dbReference type="EMBL" id="KAK1653210.1"/>
    </source>
</evidence>
<feature type="domain" description="LOB" evidence="4">
    <location>
        <begin position="10"/>
        <end position="111"/>
    </location>
</feature>
<organism evidence="5 6">
    <name type="scientific">Lolium multiflorum</name>
    <name type="common">Italian ryegrass</name>
    <name type="synonym">Lolium perenne subsp. multiflorum</name>
    <dbReference type="NCBI Taxonomy" id="4521"/>
    <lineage>
        <taxon>Eukaryota</taxon>
        <taxon>Viridiplantae</taxon>
        <taxon>Streptophyta</taxon>
        <taxon>Embryophyta</taxon>
        <taxon>Tracheophyta</taxon>
        <taxon>Spermatophyta</taxon>
        <taxon>Magnoliopsida</taxon>
        <taxon>Liliopsida</taxon>
        <taxon>Poales</taxon>
        <taxon>Poaceae</taxon>
        <taxon>BOP clade</taxon>
        <taxon>Pooideae</taxon>
        <taxon>Poodae</taxon>
        <taxon>Poeae</taxon>
        <taxon>Poeae Chloroplast Group 2 (Poeae type)</taxon>
        <taxon>Loliodinae</taxon>
        <taxon>Loliinae</taxon>
        <taxon>Lolium</taxon>
    </lineage>
</organism>
<proteinExistence type="inferred from homology"/>
<feature type="coiled-coil region" evidence="2">
    <location>
        <begin position="90"/>
        <end position="117"/>
    </location>
</feature>
<keyword evidence="6" id="KW-1185">Reference proteome</keyword>
<comment type="similarity">
    <text evidence="1">Belongs to the LOB domain-containing protein family.</text>
</comment>
<comment type="caution">
    <text evidence="5">The sequence shown here is derived from an EMBL/GenBank/DDBJ whole genome shotgun (WGS) entry which is preliminary data.</text>
</comment>
<dbReference type="PANTHER" id="PTHR31301">
    <property type="entry name" value="LOB DOMAIN-CONTAINING PROTEIN 4-RELATED"/>
    <property type="match status" value="1"/>
</dbReference>
<sequence>MADPPPQQHPACCACKHQRRKCSPGCPLAPYFPADRTGSFRSSHRLFGIKNILRLMAMAGPQKQDDCMRSIMYEADARVAHPVHGPYAIIHNLRKEDARARAELQALQEQLAKHRRAPVQLSMPPQPLPYAMPPDEHPLPFYGGYAPPGAVEIDGHATVGADVDEEDAVMSMQHDDDGDDDDEGHTLAGAHYGGDVPSSSSYQSSDPSPPRLLNRRH</sequence>
<reference evidence="5" key="1">
    <citation type="submission" date="2023-07" db="EMBL/GenBank/DDBJ databases">
        <title>A chromosome-level genome assembly of Lolium multiflorum.</title>
        <authorList>
            <person name="Chen Y."/>
            <person name="Copetti D."/>
            <person name="Kolliker R."/>
            <person name="Studer B."/>
        </authorList>
    </citation>
    <scope>NUCLEOTIDE SEQUENCE</scope>
    <source>
        <strain evidence="5">02402/16</strain>
        <tissue evidence="5">Leaf</tissue>
    </source>
</reference>
<evidence type="ECO:0000256" key="1">
    <source>
        <dbReference type="ARBA" id="ARBA00005474"/>
    </source>
</evidence>
<feature type="region of interest" description="Disordered" evidence="3">
    <location>
        <begin position="166"/>
        <end position="217"/>
    </location>
</feature>
<feature type="compositionally biased region" description="Low complexity" evidence="3">
    <location>
        <begin position="197"/>
        <end position="206"/>
    </location>
</feature>
<dbReference type="Pfam" id="PF03195">
    <property type="entry name" value="LOB"/>
    <property type="match status" value="1"/>
</dbReference>
<dbReference type="Proteomes" id="UP001231189">
    <property type="component" value="Unassembled WGS sequence"/>
</dbReference>
<dbReference type="AlphaFoldDB" id="A0AAD8WF05"/>
<dbReference type="EMBL" id="JAUUTY010000004">
    <property type="protein sequence ID" value="KAK1653210.1"/>
    <property type="molecule type" value="Genomic_DNA"/>
</dbReference>
<dbReference type="InterPro" id="IPR004883">
    <property type="entry name" value="LOB"/>
</dbReference>
<dbReference type="PANTHER" id="PTHR31301:SF21">
    <property type="entry name" value="LOB DOMAIN-CONTAINING PROTEIN 27-RELATED"/>
    <property type="match status" value="1"/>
</dbReference>
<accession>A0AAD8WF05</accession>
<name>A0AAD8WF05_LOLMU</name>
<evidence type="ECO:0000256" key="2">
    <source>
        <dbReference type="SAM" id="Coils"/>
    </source>
</evidence>
<dbReference type="PROSITE" id="PS50891">
    <property type="entry name" value="LOB"/>
    <property type="match status" value="1"/>
</dbReference>
<evidence type="ECO:0000259" key="4">
    <source>
        <dbReference type="PROSITE" id="PS50891"/>
    </source>
</evidence>
<evidence type="ECO:0000256" key="3">
    <source>
        <dbReference type="SAM" id="MobiDB-lite"/>
    </source>
</evidence>